<dbReference type="Proteomes" id="UP000198825">
    <property type="component" value="Chromosome I"/>
</dbReference>
<evidence type="ECO:0000259" key="2">
    <source>
        <dbReference type="PROSITE" id="PS51819"/>
    </source>
</evidence>
<dbReference type="InterPro" id="IPR037523">
    <property type="entry name" value="VOC_core"/>
</dbReference>
<organism evidence="3 4">
    <name type="scientific">Microlunatus sagamiharensis</name>
    <dbReference type="NCBI Taxonomy" id="546874"/>
    <lineage>
        <taxon>Bacteria</taxon>
        <taxon>Bacillati</taxon>
        <taxon>Actinomycetota</taxon>
        <taxon>Actinomycetes</taxon>
        <taxon>Propionibacteriales</taxon>
        <taxon>Propionibacteriaceae</taxon>
        <taxon>Microlunatus</taxon>
    </lineage>
</organism>
<dbReference type="InterPro" id="IPR004360">
    <property type="entry name" value="Glyas_Fos-R_dOase_dom"/>
</dbReference>
<evidence type="ECO:0000313" key="3">
    <source>
        <dbReference type="EMBL" id="SDU93172.1"/>
    </source>
</evidence>
<accession>A0A1H2MJ69</accession>
<dbReference type="GO" id="GO:0004493">
    <property type="term" value="F:methylmalonyl-CoA epimerase activity"/>
    <property type="evidence" value="ECO:0007669"/>
    <property type="project" value="TreeGrafter"/>
</dbReference>
<dbReference type="SUPFAM" id="SSF54593">
    <property type="entry name" value="Glyoxalase/Bleomycin resistance protein/Dihydroxybiphenyl dioxygenase"/>
    <property type="match status" value="2"/>
</dbReference>
<protein>
    <submittedName>
        <fullName evidence="3">Catechol-2,3-dioxygenase</fullName>
    </submittedName>
</protein>
<name>A0A1H2MJ69_9ACTN</name>
<proteinExistence type="predicted"/>
<dbReference type="Pfam" id="PF00903">
    <property type="entry name" value="Glyoxalase"/>
    <property type="match status" value="1"/>
</dbReference>
<dbReference type="GO" id="GO:0046872">
    <property type="term" value="F:metal ion binding"/>
    <property type="evidence" value="ECO:0007669"/>
    <property type="project" value="UniProtKB-KW"/>
</dbReference>
<dbReference type="RefSeq" id="WP_091074413.1">
    <property type="nucleotide sequence ID" value="NZ_LT629799.1"/>
</dbReference>
<keyword evidence="3" id="KW-0560">Oxidoreductase</keyword>
<dbReference type="PROSITE" id="PS51819">
    <property type="entry name" value="VOC"/>
    <property type="match status" value="1"/>
</dbReference>
<dbReference type="Gene3D" id="3.10.180.10">
    <property type="entry name" value="2,3-Dihydroxybiphenyl 1,2-Dioxygenase, domain 1"/>
    <property type="match status" value="2"/>
</dbReference>
<dbReference type="InterPro" id="IPR051785">
    <property type="entry name" value="MMCE/EMCE_epimerase"/>
</dbReference>
<dbReference type="PANTHER" id="PTHR43048">
    <property type="entry name" value="METHYLMALONYL-COA EPIMERASE"/>
    <property type="match status" value="1"/>
</dbReference>
<dbReference type="STRING" id="546874.SAMN04488544_2164"/>
<dbReference type="GO" id="GO:0046491">
    <property type="term" value="P:L-methylmalonyl-CoA metabolic process"/>
    <property type="evidence" value="ECO:0007669"/>
    <property type="project" value="TreeGrafter"/>
</dbReference>
<reference evidence="4" key="1">
    <citation type="submission" date="2016-10" db="EMBL/GenBank/DDBJ databases">
        <authorList>
            <person name="Varghese N."/>
            <person name="Submissions S."/>
        </authorList>
    </citation>
    <scope>NUCLEOTIDE SEQUENCE [LARGE SCALE GENOMIC DNA]</scope>
    <source>
        <strain evidence="4">DSM 21743</strain>
    </source>
</reference>
<dbReference type="GO" id="GO:0051213">
    <property type="term" value="F:dioxygenase activity"/>
    <property type="evidence" value="ECO:0007669"/>
    <property type="project" value="UniProtKB-KW"/>
</dbReference>
<feature type="domain" description="VOC" evidence="2">
    <location>
        <begin position="2"/>
        <end position="121"/>
    </location>
</feature>
<keyword evidence="1" id="KW-0479">Metal-binding</keyword>
<keyword evidence="4" id="KW-1185">Reference proteome</keyword>
<dbReference type="InterPro" id="IPR029068">
    <property type="entry name" value="Glyas_Bleomycin-R_OHBP_Dase"/>
</dbReference>
<dbReference type="OrthoDB" id="9798430at2"/>
<evidence type="ECO:0000313" key="4">
    <source>
        <dbReference type="Proteomes" id="UP000198825"/>
    </source>
</evidence>
<keyword evidence="3" id="KW-0223">Dioxygenase</keyword>
<evidence type="ECO:0000256" key="1">
    <source>
        <dbReference type="ARBA" id="ARBA00022723"/>
    </source>
</evidence>
<dbReference type="EMBL" id="LT629799">
    <property type="protein sequence ID" value="SDU93172.1"/>
    <property type="molecule type" value="Genomic_DNA"/>
</dbReference>
<gene>
    <name evidence="3" type="ORF">SAMN04488544_2164</name>
</gene>
<dbReference type="AlphaFoldDB" id="A0A1H2MJ69"/>
<sequence length="262" mass="28026">MPISTVIINATDVRRSADFYTTHLEAQVVESGDDRVVLDVVTARIELRATPADGPASTWVPDDQRRGFRHVGFKVDRVDPRAAALKAAGVPFHLDPLDAEGGVRICFFYDPDGTLLELVEGDLQYVEVLDADLVAAERALGVPDRPRFDHVAVTVADRGATDAFYAPLGFGFMGTIEQPHDPRGFHIGYLKSGPTVLEVFTYDAGTRGRTPQPDVPGFAAAEVAGLDGPRPDGAVALPDAPGGDRLTDPDGLVLAVTERIDA</sequence>
<dbReference type="PANTHER" id="PTHR43048:SF3">
    <property type="entry name" value="METHYLMALONYL-COA EPIMERASE, MITOCHONDRIAL"/>
    <property type="match status" value="1"/>
</dbReference>